<dbReference type="GO" id="GO:0020037">
    <property type="term" value="F:heme binding"/>
    <property type="evidence" value="ECO:0007669"/>
    <property type="project" value="InterPro"/>
</dbReference>
<dbReference type="PRINTS" id="PR00465">
    <property type="entry name" value="EP450IV"/>
</dbReference>
<evidence type="ECO:0000256" key="6">
    <source>
        <dbReference type="SAM" id="Phobius"/>
    </source>
</evidence>
<dbReference type="EMBL" id="OVEO01000020">
    <property type="protein sequence ID" value="SPR02110.1"/>
    <property type="molecule type" value="Genomic_DNA"/>
</dbReference>
<keyword evidence="4 5" id="KW-0408">Iron</keyword>
<evidence type="ECO:0000256" key="3">
    <source>
        <dbReference type="ARBA" id="ARBA00022723"/>
    </source>
</evidence>
<keyword evidence="6" id="KW-0472">Membrane</keyword>
<dbReference type="Proteomes" id="UP000039324">
    <property type="component" value="Unassembled WGS sequence"/>
</dbReference>
<evidence type="ECO:0000313" key="8">
    <source>
        <dbReference type="EMBL" id="SPR02110.1"/>
    </source>
</evidence>
<reference evidence="7 9" key="1">
    <citation type="submission" date="2015-02" db="EMBL/GenBank/DDBJ databases">
        <authorList>
            <person name="Chooi Y.-H."/>
        </authorList>
    </citation>
    <scope>NUCLEOTIDE SEQUENCE [LARGE SCALE GENOMIC DNA]</scope>
    <source>
        <strain evidence="7">E3</strain>
    </source>
</reference>
<evidence type="ECO:0000256" key="1">
    <source>
        <dbReference type="ARBA" id="ARBA00010617"/>
    </source>
</evidence>
<dbReference type="InterPro" id="IPR050529">
    <property type="entry name" value="CYP450_sterol_14alpha_dmase"/>
</dbReference>
<feature type="binding site" description="axial binding residue" evidence="5">
    <location>
        <position position="482"/>
    </location>
    <ligand>
        <name>heme</name>
        <dbReference type="ChEBI" id="CHEBI:30413"/>
    </ligand>
    <ligandPart>
        <name>Fe</name>
        <dbReference type="ChEBI" id="CHEBI:18248"/>
    </ligandPart>
</feature>
<dbReference type="PANTHER" id="PTHR24304">
    <property type="entry name" value="CYTOCHROME P450 FAMILY 7"/>
    <property type="match status" value="1"/>
</dbReference>
<keyword evidence="9" id="KW-1185">Reference proteome</keyword>
<keyword evidence="6" id="KW-0812">Transmembrane</keyword>
<comment type="similarity">
    <text evidence="1">Belongs to the cytochrome P450 family.</text>
</comment>
<evidence type="ECO:0000256" key="4">
    <source>
        <dbReference type="ARBA" id="ARBA00023004"/>
    </source>
</evidence>
<reference evidence="8 10" key="2">
    <citation type="submission" date="2018-03" db="EMBL/GenBank/DDBJ databases">
        <authorList>
            <person name="Fogelqvist J."/>
        </authorList>
    </citation>
    <scope>NUCLEOTIDE SEQUENCE [LARGE SCALE GENOMIC DNA]</scope>
</reference>
<dbReference type="InterPro" id="IPR001128">
    <property type="entry name" value="Cyt_P450"/>
</dbReference>
<name>A0A0G4IX17_PLABS</name>
<dbReference type="AlphaFoldDB" id="A0A0G4IX17"/>
<sequence>MHVADHGASLSSEVAVRVVLLVLLVLCGYRYVKPGPSRRLPPLVPSSAFIPYVGSAVQLSRAPLRFLRECHEKYGGPFRVRLMGKDMVIVVGRDDFAPVVRNKALSFMPASEEIMVNMFQCDTMVPEMRGQDADGNPVDAAHPDTLWHRTHGQYGTCLRNRDAVADLTERSFGRLKRSLMRLAPGREADLPEKVDLFSWTQKFVFDAVLHTIFGDCDGLGTSEEVRALFDEFDDAFPILGAGLPSFLTRLAAGKQLAAYETLVTRWQRMILDRDEQGMRDASKLMSERNGFFQRQFNYSTGSNGKVQARGALIQAKFHMSLLFGGYANTAPSMFWLLYYLARDSNAWQAIYEEVQRELPSVPLDGTDGDSIRWSSEDLDRLKLMDSAITETLRLANGASAQRIATTDTTVTFGEGASARTYDFPAGQNVLLVGIRGARANDEVDDEEIDGDGDKFRFDRYASGKPPSGARHVTPFGAGASMCPGRFWARNVLKTALALVMTAINRIDLDHAAGDVAPDFDVSRIFFGVYRPVGDVPAKLHWRTPANAAAR</sequence>
<evidence type="ECO:0000256" key="5">
    <source>
        <dbReference type="PIRSR" id="PIRSR602403-1"/>
    </source>
</evidence>
<dbReference type="InterPro" id="IPR002403">
    <property type="entry name" value="Cyt_P450_E_grp-IV"/>
</dbReference>
<dbReference type="GO" id="GO:0042632">
    <property type="term" value="P:cholesterol homeostasis"/>
    <property type="evidence" value="ECO:0007669"/>
    <property type="project" value="TreeGrafter"/>
</dbReference>
<dbReference type="EMBL" id="CDSF01000094">
    <property type="protein sequence ID" value="CEO99797.1"/>
    <property type="molecule type" value="Genomic_DNA"/>
</dbReference>
<dbReference type="InterPro" id="IPR036396">
    <property type="entry name" value="Cyt_P450_sf"/>
</dbReference>
<dbReference type="GO" id="GO:0008395">
    <property type="term" value="F:steroid hydroxylase activity"/>
    <property type="evidence" value="ECO:0007669"/>
    <property type="project" value="TreeGrafter"/>
</dbReference>
<keyword evidence="8" id="KW-0496">Mitochondrion</keyword>
<geneLocation type="mitochondrion" evidence="8"/>
<protein>
    <recommendedName>
        <fullName evidence="11">Cytochrome P450</fullName>
    </recommendedName>
</protein>
<dbReference type="SUPFAM" id="SSF48264">
    <property type="entry name" value="Cytochrome P450"/>
    <property type="match status" value="1"/>
</dbReference>
<organism evidence="7 9">
    <name type="scientific">Plasmodiophora brassicae</name>
    <name type="common">Clubroot disease agent</name>
    <dbReference type="NCBI Taxonomy" id="37360"/>
    <lineage>
        <taxon>Eukaryota</taxon>
        <taxon>Sar</taxon>
        <taxon>Rhizaria</taxon>
        <taxon>Endomyxa</taxon>
        <taxon>Phytomyxea</taxon>
        <taxon>Plasmodiophorida</taxon>
        <taxon>Plasmodiophoridae</taxon>
        <taxon>Plasmodiophora</taxon>
    </lineage>
</organism>
<evidence type="ECO:0000313" key="10">
    <source>
        <dbReference type="Proteomes" id="UP000290189"/>
    </source>
</evidence>
<dbReference type="STRING" id="37360.A0A0G4IX17"/>
<dbReference type="Gene3D" id="1.10.630.10">
    <property type="entry name" value="Cytochrome P450"/>
    <property type="match status" value="1"/>
</dbReference>
<dbReference type="Proteomes" id="UP000290189">
    <property type="component" value="Unassembled WGS sequence"/>
</dbReference>
<evidence type="ECO:0000313" key="9">
    <source>
        <dbReference type="Proteomes" id="UP000039324"/>
    </source>
</evidence>
<accession>A0A0G4IX17</accession>
<dbReference type="GO" id="GO:0005506">
    <property type="term" value="F:iron ion binding"/>
    <property type="evidence" value="ECO:0007669"/>
    <property type="project" value="InterPro"/>
</dbReference>
<dbReference type="OrthoDB" id="67904at2759"/>
<evidence type="ECO:0000313" key="7">
    <source>
        <dbReference type="EMBL" id="CEO99797.1"/>
    </source>
</evidence>
<evidence type="ECO:0000256" key="2">
    <source>
        <dbReference type="ARBA" id="ARBA00022617"/>
    </source>
</evidence>
<feature type="transmembrane region" description="Helical" evidence="6">
    <location>
        <begin position="14"/>
        <end position="32"/>
    </location>
</feature>
<proteinExistence type="inferred from homology"/>
<dbReference type="PANTHER" id="PTHR24304:SF4">
    <property type="entry name" value="CYTOCHROME P450"/>
    <property type="match status" value="1"/>
</dbReference>
<dbReference type="GO" id="GO:0016705">
    <property type="term" value="F:oxidoreductase activity, acting on paired donors, with incorporation or reduction of molecular oxygen"/>
    <property type="evidence" value="ECO:0007669"/>
    <property type="project" value="InterPro"/>
</dbReference>
<dbReference type="Pfam" id="PF00067">
    <property type="entry name" value="p450"/>
    <property type="match status" value="2"/>
</dbReference>
<keyword evidence="6" id="KW-1133">Transmembrane helix</keyword>
<evidence type="ECO:0008006" key="11">
    <source>
        <dbReference type="Google" id="ProtNLM"/>
    </source>
</evidence>
<keyword evidence="2 5" id="KW-0349">Heme</keyword>
<comment type="cofactor">
    <cofactor evidence="5">
        <name>heme</name>
        <dbReference type="ChEBI" id="CHEBI:30413"/>
    </cofactor>
</comment>
<dbReference type="OMA" id="MFRTAHN"/>
<gene>
    <name evidence="7" type="ORF">PBRA_007531</name>
    <name evidence="8" type="ORF">PLBR_LOCUS9325</name>
</gene>
<keyword evidence="3 5" id="KW-0479">Metal-binding</keyword>